<dbReference type="RefSeq" id="WP_188163290.1">
    <property type="nucleotide sequence ID" value="NZ_JACVVX010000001.1"/>
</dbReference>
<dbReference type="InterPro" id="IPR035959">
    <property type="entry name" value="RutC-like_sf"/>
</dbReference>
<dbReference type="AlphaFoldDB" id="A0A8J6PRX3"/>
<dbReference type="Pfam" id="PF01042">
    <property type="entry name" value="Ribonuc_L-PSP"/>
    <property type="match status" value="1"/>
</dbReference>
<reference evidence="2" key="1">
    <citation type="submission" date="2020-09" db="EMBL/GenBank/DDBJ databases">
        <title>Genome seq and assembly of Tianweitania sp.</title>
        <authorList>
            <person name="Chhetri G."/>
        </authorList>
    </citation>
    <scope>NUCLEOTIDE SEQUENCE</scope>
    <source>
        <strain evidence="2">Rool2</strain>
    </source>
</reference>
<accession>A0A8J6PRX3</accession>
<comment type="caution">
    <text evidence="2">The sequence shown here is derived from an EMBL/GenBank/DDBJ whole genome shotgun (WGS) entry which is preliminary data.</text>
</comment>
<dbReference type="Gene3D" id="3.30.1330.40">
    <property type="entry name" value="RutC-like"/>
    <property type="match status" value="1"/>
</dbReference>
<proteinExistence type="inferred from homology"/>
<name>A0A8J6PRX3_9HYPH</name>
<dbReference type="EMBL" id="JACVVX010000001">
    <property type="protein sequence ID" value="MBD0413894.1"/>
    <property type="molecule type" value="Genomic_DNA"/>
</dbReference>
<keyword evidence="3" id="KW-1185">Reference proteome</keyword>
<dbReference type="InterPro" id="IPR006175">
    <property type="entry name" value="YjgF/YER057c/UK114"/>
</dbReference>
<gene>
    <name evidence="2" type="ORF">ICI42_04425</name>
</gene>
<dbReference type="PANTHER" id="PTHR11803:SF58">
    <property type="entry name" value="PROTEIN HMF1-RELATED"/>
    <property type="match status" value="1"/>
</dbReference>
<dbReference type="SUPFAM" id="SSF55298">
    <property type="entry name" value="YjgF-like"/>
    <property type="match status" value="1"/>
</dbReference>
<dbReference type="PANTHER" id="PTHR11803">
    <property type="entry name" value="2-IMINOBUTANOATE/2-IMINOPROPANOATE DEAMINASE RIDA"/>
    <property type="match status" value="1"/>
</dbReference>
<evidence type="ECO:0000313" key="2">
    <source>
        <dbReference type="EMBL" id="MBD0413894.1"/>
    </source>
</evidence>
<organism evidence="2 3">
    <name type="scientific">Oryzicola mucosus</name>
    <dbReference type="NCBI Taxonomy" id="2767425"/>
    <lineage>
        <taxon>Bacteria</taxon>
        <taxon>Pseudomonadati</taxon>
        <taxon>Pseudomonadota</taxon>
        <taxon>Alphaproteobacteria</taxon>
        <taxon>Hyphomicrobiales</taxon>
        <taxon>Phyllobacteriaceae</taxon>
        <taxon>Oryzicola</taxon>
    </lineage>
</organism>
<comment type="similarity">
    <text evidence="1">Belongs to the RutC family.</text>
</comment>
<protein>
    <submittedName>
        <fullName evidence="2">RidA family protein</fullName>
    </submittedName>
</protein>
<dbReference type="GO" id="GO:0019239">
    <property type="term" value="F:deaminase activity"/>
    <property type="evidence" value="ECO:0007669"/>
    <property type="project" value="TreeGrafter"/>
</dbReference>
<sequence>MAKQEISTPNLRKPMGHFSQATVIEASGRLVFVSGMTARRPDGSIAGIGDVSEQTRQVCENIKTAVELAGGTLADVCRVDVYVRNMEDFEKIHAVRREYFQPPLPASTMVEVTKMVSHEYLIEINAIAVIPDNRGA</sequence>
<dbReference type="CDD" id="cd00448">
    <property type="entry name" value="YjgF_YER057c_UK114_family"/>
    <property type="match status" value="1"/>
</dbReference>
<dbReference type="Proteomes" id="UP000643405">
    <property type="component" value="Unassembled WGS sequence"/>
</dbReference>
<evidence type="ECO:0000313" key="3">
    <source>
        <dbReference type="Proteomes" id="UP000643405"/>
    </source>
</evidence>
<dbReference type="GO" id="GO:0005829">
    <property type="term" value="C:cytosol"/>
    <property type="evidence" value="ECO:0007669"/>
    <property type="project" value="TreeGrafter"/>
</dbReference>
<evidence type="ECO:0000256" key="1">
    <source>
        <dbReference type="ARBA" id="ARBA00010552"/>
    </source>
</evidence>